<protein>
    <submittedName>
        <fullName evidence="2">Adhesin-binding fucosylated histo-blood group</fullName>
    </submittedName>
</protein>
<evidence type="ECO:0000256" key="1">
    <source>
        <dbReference type="SAM" id="MobiDB-lite"/>
    </source>
</evidence>
<feature type="region of interest" description="Disordered" evidence="1">
    <location>
        <begin position="119"/>
        <end position="141"/>
    </location>
</feature>
<feature type="compositionally biased region" description="Basic and acidic residues" evidence="1">
    <location>
        <begin position="132"/>
        <end position="141"/>
    </location>
</feature>
<name>Q6U2D0_HELPX</name>
<sequence>LHAKRTAPTQAAYQIGEAAQTGKKHQRHSRYLSDNLKSSTIFIEDSTPKHPYQIGRVTRDAINDARDNLGSSSRNLLDVKTKYPGLSSGAFSDECGSGEVASVTSYAFTACGHMAETRARNGGMTKSQNKAGQKENHQFFS</sequence>
<evidence type="ECO:0000313" key="2">
    <source>
        <dbReference type="EMBL" id="AAQ92964.1"/>
    </source>
</evidence>
<dbReference type="AlphaFoldDB" id="Q6U2D0"/>
<feature type="non-terminal residue" evidence="2">
    <location>
        <position position="1"/>
    </location>
</feature>
<reference evidence="2" key="1">
    <citation type="submission" date="2003-09" db="EMBL/GenBank/DDBJ databases">
        <title>Comparative Genomics of Helicobacter pylori in Irish Isolates.</title>
        <authorList>
            <person name="Ahmed N."/>
            <person name="Jyothirmayee C.S."/>
            <person name="Kauser F."/>
            <person name="Carroll I.M."/>
            <person name="Khan A.A."/>
            <person name="Habibullah C.M."/>
        </authorList>
    </citation>
    <scope>NUCLEOTIDE SEQUENCE</scope>
    <source>
        <strain evidence="2">Ire 61</strain>
    </source>
</reference>
<dbReference type="EMBL" id="AY379989">
    <property type="protein sequence ID" value="AAQ92964.1"/>
    <property type="molecule type" value="Genomic_DNA"/>
</dbReference>
<gene>
    <name evidence="2" type="primary">babB</name>
</gene>
<feature type="non-terminal residue" evidence="2">
    <location>
        <position position="141"/>
    </location>
</feature>
<proteinExistence type="predicted"/>
<accession>Q6U2D0</accession>
<organism evidence="2">
    <name type="scientific">Helicobacter pylori</name>
    <name type="common">Campylobacter pylori</name>
    <dbReference type="NCBI Taxonomy" id="210"/>
    <lineage>
        <taxon>Bacteria</taxon>
        <taxon>Pseudomonadati</taxon>
        <taxon>Campylobacterota</taxon>
        <taxon>Epsilonproteobacteria</taxon>
        <taxon>Campylobacterales</taxon>
        <taxon>Helicobacteraceae</taxon>
        <taxon>Helicobacter</taxon>
    </lineage>
</organism>